<reference evidence="1" key="1">
    <citation type="submission" date="2023-03" db="EMBL/GenBank/DDBJ databases">
        <title>Chromosome-level genomes of two armyworms, Mythimna separata and Mythimna loreyi, provide insights into the biosynthesis and reception of sex pheromones.</title>
        <authorList>
            <person name="Zhao H."/>
        </authorList>
    </citation>
    <scope>NUCLEOTIDE SEQUENCE</scope>
    <source>
        <strain evidence="1">BeijingLab</strain>
        <tissue evidence="1">Pupa</tissue>
    </source>
</reference>
<evidence type="ECO:0000313" key="1">
    <source>
        <dbReference type="EMBL" id="KAJ8707786.1"/>
    </source>
</evidence>
<name>A0AAD7Y9E0_MYTSE</name>
<protein>
    <submittedName>
        <fullName evidence="1">Uncharacterized protein</fullName>
    </submittedName>
</protein>
<keyword evidence="2" id="KW-1185">Reference proteome</keyword>
<evidence type="ECO:0000313" key="2">
    <source>
        <dbReference type="Proteomes" id="UP001231518"/>
    </source>
</evidence>
<dbReference type="EMBL" id="JARGEI010000027">
    <property type="protein sequence ID" value="KAJ8707786.1"/>
    <property type="molecule type" value="Genomic_DNA"/>
</dbReference>
<gene>
    <name evidence="1" type="ORF">PYW07_011463</name>
</gene>
<dbReference type="AlphaFoldDB" id="A0AAD7Y9E0"/>
<sequence length="850" mass="97643">MDDTPRVSNYQKRTKRAIRRIREQGLRKNLKNCVGKDCQAYIIEEQNELDKEPVKRDGKGGRSTPAINDYPYEVAILLNNNKKETNTLKNDTILLENDINENNATFNKINPNHKHELSIETEFKENNDTIPQNITSPKRSKKYDFESEVIKKFEFTEDMNKSKDMNEHFEGRVMKVNDRNVFDNDNTVWHQNAPIPDVNVYKVVPKEPQKSKTVTERGLIKVISMLTKTFKKIMKQHSEVKSIYEQISDINDQFNKNTVLVTEKFQNFDLKYLNMLKLHEKMKVFEAKLATKQEYFKTKEREMANNFKEFENQQKKFLQQQRQFYNIQKLMLAQNEKINIKQSVIAKTQSEISHRQNNFARILKKAKQLFMESRNPITKLSSSIMKPRPTAPREKISTTTPSTESVKINLFSIPTSNKIENQDDLILKEKDDQTIDDLVYKYYFNNTFIDSVMKSNVLSSLMGVGHTLGVPRHVKNKRNELETTILLPVYENNDSEDMVSKNRKRRWISHHSRHRGKRRHRGKGAVASILNYTDAKPVRVVKPNLENTVTVIEESFPKNVVNSIPVVLSKKEVTVAPIITEPPKVKNDGDIKTKKDPFLTMAENFCKEIKQNGNEQILNWCVEKALRRLRFVDTNNGPISQGPTSVIPVYREVPTTTVQTKPGLTTKKPNGYPTYLAERNTVPNELETEADLVLESDPTTVRTDKPTVSTVLVTETTASPTTQSPSSTMLATTMVKPLTPIENTTATHDGFVFFPDNEKLESNLKQLDNEEIDPNLKQYVLKPDLEGNVYYDGSVHASDILGSDSQGIDDIMPGLESNSRVEMDPLAFDLQAQRRAIVRKLNEKIKISLG</sequence>
<organism evidence="1 2">
    <name type="scientific">Mythimna separata</name>
    <name type="common">Oriental armyworm</name>
    <name type="synonym">Pseudaletia separata</name>
    <dbReference type="NCBI Taxonomy" id="271217"/>
    <lineage>
        <taxon>Eukaryota</taxon>
        <taxon>Metazoa</taxon>
        <taxon>Ecdysozoa</taxon>
        <taxon>Arthropoda</taxon>
        <taxon>Hexapoda</taxon>
        <taxon>Insecta</taxon>
        <taxon>Pterygota</taxon>
        <taxon>Neoptera</taxon>
        <taxon>Endopterygota</taxon>
        <taxon>Lepidoptera</taxon>
        <taxon>Glossata</taxon>
        <taxon>Ditrysia</taxon>
        <taxon>Noctuoidea</taxon>
        <taxon>Noctuidae</taxon>
        <taxon>Noctuinae</taxon>
        <taxon>Hadenini</taxon>
        <taxon>Mythimna</taxon>
    </lineage>
</organism>
<comment type="caution">
    <text evidence="1">The sequence shown here is derived from an EMBL/GenBank/DDBJ whole genome shotgun (WGS) entry which is preliminary data.</text>
</comment>
<proteinExistence type="predicted"/>
<accession>A0AAD7Y9E0</accession>
<dbReference type="Proteomes" id="UP001231518">
    <property type="component" value="Chromosome 28"/>
</dbReference>